<evidence type="ECO:0000313" key="2">
    <source>
        <dbReference type="Proteomes" id="UP000078200"/>
    </source>
</evidence>
<protein>
    <submittedName>
        <fullName evidence="1">Uncharacterized protein</fullName>
    </submittedName>
</protein>
<evidence type="ECO:0000313" key="1">
    <source>
        <dbReference type="EnsemblMetazoa" id="GAUT043491-PA"/>
    </source>
</evidence>
<name>A0A1A9VPI4_GLOAU</name>
<proteinExistence type="predicted"/>
<dbReference type="Proteomes" id="UP000078200">
    <property type="component" value="Unassembled WGS sequence"/>
</dbReference>
<sequence length="116" mass="13778">MFTTTCTNLHFYRAMNHMRQILILSCMWPAFVDPYLKQISQTTENAVINTNIQEVRDLCHQLAVRRADYKAGTSFFRDNYSKILRYDQQFVYQLISKEHRYIDSVDWKAAKVICGE</sequence>
<accession>A0A1A9VPI4</accession>
<keyword evidence="2" id="KW-1185">Reference proteome</keyword>
<dbReference type="VEuPathDB" id="VectorBase:GAUT043491"/>
<dbReference type="AlphaFoldDB" id="A0A1A9VPI4"/>
<reference evidence="1" key="1">
    <citation type="submission" date="2020-05" db="UniProtKB">
        <authorList>
            <consortium name="EnsemblMetazoa"/>
        </authorList>
    </citation>
    <scope>IDENTIFICATION</scope>
    <source>
        <strain evidence="1">TTRI</strain>
    </source>
</reference>
<organism evidence="1 2">
    <name type="scientific">Glossina austeni</name>
    <name type="common">Savannah tsetse fly</name>
    <dbReference type="NCBI Taxonomy" id="7395"/>
    <lineage>
        <taxon>Eukaryota</taxon>
        <taxon>Metazoa</taxon>
        <taxon>Ecdysozoa</taxon>
        <taxon>Arthropoda</taxon>
        <taxon>Hexapoda</taxon>
        <taxon>Insecta</taxon>
        <taxon>Pterygota</taxon>
        <taxon>Neoptera</taxon>
        <taxon>Endopterygota</taxon>
        <taxon>Diptera</taxon>
        <taxon>Brachycera</taxon>
        <taxon>Muscomorpha</taxon>
        <taxon>Hippoboscoidea</taxon>
        <taxon>Glossinidae</taxon>
        <taxon>Glossina</taxon>
    </lineage>
</organism>
<dbReference type="EnsemblMetazoa" id="GAUT043491-RA">
    <property type="protein sequence ID" value="GAUT043491-PA"/>
    <property type="gene ID" value="GAUT043491"/>
</dbReference>